<dbReference type="GO" id="GO:0005524">
    <property type="term" value="F:ATP binding"/>
    <property type="evidence" value="ECO:0007669"/>
    <property type="project" value="UniProtKB-KW"/>
</dbReference>
<dbReference type="OrthoDB" id="9801639at2"/>
<dbReference type="Proteomes" id="UP000029839">
    <property type="component" value="Unassembled WGS sequence"/>
</dbReference>
<dbReference type="PANTHER" id="PTHR15184">
    <property type="entry name" value="ATP SYNTHASE"/>
    <property type="match status" value="1"/>
</dbReference>
<reference evidence="14 15" key="2">
    <citation type="journal article" date="2015" name="Stand. Genomic Sci.">
        <title>Draft genome sequence of Cellulomonas carbonis T26(T) and comparative analysis of six Cellulomonas genomes.</title>
        <authorList>
            <person name="Zhuang W."/>
            <person name="Zhang S."/>
            <person name="Xia X."/>
            <person name="Wang G."/>
        </authorList>
    </citation>
    <scope>NUCLEOTIDE SEQUENCE [LARGE SCALE GENOMIC DNA]</scope>
    <source>
        <strain evidence="14 15">T26</strain>
    </source>
</reference>
<dbReference type="EMBL" id="AXCY01000204">
    <property type="protein sequence ID" value="KGM08538.1"/>
    <property type="molecule type" value="Genomic_DNA"/>
</dbReference>
<keyword evidence="10" id="KW-0066">ATP synthesis</keyword>
<dbReference type="GO" id="GO:0030254">
    <property type="term" value="P:protein secretion by the type III secretion system"/>
    <property type="evidence" value="ECO:0007669"/>
    <property type="project" value="InterPro"/>
</dbReference>
<evidence type="ECO:0000256" key="8">
    <source>
        <dbReference type="ARBA" id="ARBA00022967"/>
    </source>
</evidence>
<dbReference type="SMART" id="SM00382">
    <property type="entry name" value="AAA"/>
    <property type="match status" value="1"/>
</dbReference>
<keyword evidence="7" id="KW-0653">Protein transport</keyword>
<dbReference type="InterPro" id="IPR050053">
    <property type="entry name" value="ATPase_alpha/beta_chains"/>
</dbReference>
<evidence type="ECO:0000256" key="4">
    <source>
        <dbReference type="ARBA" id="ARBA00022490"/>
    </source>
</evidence>
<evidence type="ECO:0000256" key="5">
    <source>
        <dbReference type="ARBA" id="ARBA00022741"/>
    </source>
</evidence>
<keyword evidence="4" id="KW-0963">Cytoplasm</keyword>
<dbReference type="CDD" id="cd01136">
    <property type="entry name" value="ATPase_flagellum-secretory_path_III"/>
    <property type="match status" value="1"/>
</dbReference>
<dbReference type="FunFam" id="3.40.50.12240:FF:000002">
    <property type="entry name" value="Flagellum-specific ATP synthase FliI"/>
    <property type="match status" value="1"/>
</dbReference>
<dbReference type="GO" id="GO:0008564">
    <property type="term" value="F:protein-exporting ATPase activity"/>
    <property type="evidence" value="ECO:0007669"/>
    <property type="project" value="UniProtKB-EC"/>
</dbReference>
<keyword evidence="9" id="KW-0472">Membrane</keyword>
<keyword evidence="8" id="KW-1278">Translocase</keyword>
<dbReference type="GO" id="GO:0005737">
    <property type="term" value="C:cytoplasm"/>
    <property type="evidence" value="ECO:0007669"/>
    <property type="project" value="UniProtKB-SubCell"/>
</dbReference>
<keyword evidence="15" id="KW-1185">Reference proteome</keyword>
<dbReference type="InterPro" id="IPR040627">
    <property type="entry name" value="T3SS_ATPase_C"/>
</dbReference>
<keyword evidence="5" id="KW-0547">Nucleotide-binding</keyword>
<dbReference type="InterPro" id="IPR027417">
    <property type="entry name" value="P-loop_NTPase"/>
</dbReference>
<reference evidence="14 15" key="1">
    <citation type="submission" date="2013-08" db="EMBL/GenBank/DDBJ databases">
        <title>Genome sequencing of Cellulomonas carbonis T26.</title>
        <authorList>
            <person name="Chen F."/>
            <person name="Li Y."/>
            <person name="Wang G."/>
        </authorList>
    </citation>
    <scope>NUCLEOTIDE SEQUENCE [LARGE SCALE GENOMIC DNA]</scope>
    <source>
        <strain evidence="14 15">T26</strain>
    </source>
</reference>
<sequence length="472" mass="48411">MTTTLSAPRPTAVGPGTAGASVDPVRDERFAAALAAARPQRVGRVAAVVGLSVDVAGLPGAVGDLLELGDPADGTGPAGPGGEGSTVAEVVAATSSVLRCMPLGTVDGLRVGLPARSTGRPLMVPTGRGLLGRVLDGLGRPIDGKGPLDAGVRAPVTGTAPSALARARVDAPLSLGVRALDTMTTVGRGQRLGLFAGSGVGKSSLLSMVARGTEAEVSVIALVGERGREVREFLEDDLGPEGLARSVVVVATSDEPPLVRLRAAFVATRIAEAFRDEGRDVVLMMDSLTRVAMAQREIGLSVGEPPATRGYPPSTFSLLAQLLERAGTAERGSVTGIYTVLVDGDDHNEPIADAARSILDGHVVLTRELAVAGHFPSVDVLGSVSRVASRVTTREQRDVATRLRQVLAARRRAQDLLDVGAYAAGTNPLVDAAVANSDAIDAFLRQGMDEVADARDSWQRLAALVARLGGAA</sequence>
<comment type="caution">
    <text evidence="14">The sequence shown here is derived from an EMBL/GenBank/DDBJ whole genome shotgun (WGS) entry which is preliminary data.</text>
</comment>
<keyword evidence="3" id="KW-1003">Cell membrane</keyword>
<evidence type="ECO:0000259" key="13">
    <source>
        <dbReference type="SMART" id="SM00382"/>
    </source>
</evidence>
<dbReference type="PANTHER" id="PTHR15184:SF9">
    <property type="entry name" value="SPI-1 TYPE 3 SECRETION SYSTEM ATPASE"/>
    <property type="match status" value="1"/>
</dbReference>
<organism evidence="14 15">
    <name type="scientific">Cellulomonas carbonis T26</name>
    <dbReference type="NCBI Taxonomy" id="947969"/>
    <lineage>
        <taxon>Bacteria</taxon>
        <taxon>Bacillati</taxon>
        <taxon>Actinomycetota</taxon>
        <taxon>Actinomycetes</taxon>
        <taxon>Micrococcales</taxon>
        <taxon>Cellulomonadaceae</taxon>
        <taxon>Cellulomonas</taxon>
    </lineage>
</organism>
<name>A0A0A0BJ52_9CELL</name>
<dbReference type="InterPro" id="IPR003593">
    <property type="entry name" value="AAA+_ATPase"/>
</dbReference>
<dbReference type="GO" id="GO:0045259">
    <property type="term" value="C:proton-transporting ATP synthase complex"/>
    <property type="evidence" value="ECO:0007669"/>
    <property type="project" value="UniProtKB-KW"/>
</dbReference>
<keyword evidence="2" id="KW-0813">Transport</keyword>
<evidence type="ECO:0000256" key="7">
    <source>
        <dbReference type="ARBA" id="ARBA00022927"/>
    </source>
</evidence>
<dbReference type="SUPFAM" id="SSF52540">
    <property type="entry name" value="P-loop containing nucleoside triphosphate hydrolases"/>
    <property type="match status" value="1"/>
</dbReference>
<dbReference type="InterPro" id="IPR005714">
    <property type="entry name" value="ATPase_T3SS_FliI/YscN"/>
</dbReference>
<gene>
    <name evidence="14" type="ORF">N868_08375</name>
</gene>
<dbReference type="InterPro" id="IPR020003">
    <property type="entry name" value="ATPase_a/bsu_AS"/>
</dbReference>
<evidence type="ECO:0000256" key="12">
    <source>
        <dbReference type="SAM" id="MobiDB-lite"/>
    </source>
</evidence>
<proteinExistence type="predicted"/>
<dbReference type="NCBIfam" id="TIGR01026">
    <property type="entry name" value="fliI_yscN"/>
    <property type="match status" value="1"/>
</dbReference>
<evidence type="ECO:0000256" key="10">
    <source>
        <dbReference type="ARBA" id="ARBA00023196"/>
    </source>
</evidence>
<dbReference type="Gene3D" id="3.40.50.12240">
    <property type="match status" value="1"/>
</dbReference>
<protein>
    <submittedName>
        <fullName evidence="14">ATP synthase</fullName>
    </submittedName>
</protein>
<evidence type="ECO:0000313" key="14">
    <source>
        <dbReference type="EMBL" id="KGM08538.1"/>
    </source>
</evidence>
<dbReference type="GO" id="GO:0016887">
    <property type="term" value="F:ATP hydrolysis activity"/>
    <property type="evidence" value="ECO:0007669"/>
    <property type="project" value="InterPro"/>
</dbReference>
<dbReference type="InterPro" id="IPR000194">
    <property type="entry name" value="ATPase_F1/V1/A1_a/bsu_nucl-bd"/>
</dbReference>
<comment type="catalytic activity">
    <reaction evidence="11">
        <text>ATP + H2O + cellular proteinSide 1 = ADP + phosphate + cellular proteinSide 2.</text>
        <dbReference type="EC" id="7.4.2.8"/>
    </reaction>
</comment>
<keyword evidence="6" id="KW-0067">ATP-binding</keyword>
<comment type="subcellular location">
    <subcellularLocation>
        <location evidence="1">Cytoplasm</location>
    </subcellularLocation>
</comment>
<dbReference type="GO" id="GO:0046933">
    <property type="term" value="F:proton-transporting ATP synthase activity, rotational mechanism"/>
    <property type="evidence" value="ECO:0007669"/>
    <property type="project" value="TreeGrafter"/>
</dbReference>
<evidence type="ECO:0000256" key="6">
    <source>
        <dbReference type="ARBA" id="ARBA00022840"/>
    </source>
</evidence>
<feature type="domain" description="AAA+ ATPase" evidence="13">
    <location>
        <begin position="188"/>
        <end position="369"/>
    </location>
</feature>
<evidence type="ECO:0000256" key="11">
    <source>
        <dbReference type="ARBA" id="ARBA00034006"/>
    </source>
</evidence>
<evidence type="ECO:0000256" key="3">
    <source>
        <dbReference type="ARBA" id="ARBA00022475"/>
    </source>
</evidence>
<dbReference type="GO" id="GO:0030257">
    <property type="term" value="C:type III protein secretion system complex"/>
    <property type="evidence" value="ECO:0007669"/>
    <property type="project" value="InterPro"/>
</dbReference>
<dbReference type="PROSITE" id="PS00152">
    <property type="entry name" value="ATPASE_ALPHA_BETA"/>
    <property type="match status" value="1"/>
</dbReference>
<dbReference type="Pfam" id="PF00006">
    <property type="entry name" value="ATP-synt_ab"/>
    <property type="match status" value="1"/>
</dbReference>
<dbReference type="RefSeq" id="WP_081978973.1">
    <property type="nucleotide sequence ID" value="NZ_AXCY01000204.1"/>
</dbReference>
<accession>A0A0A0BJ52</accession>
<feature type="region of interest" description="Disordered" evidence="12">
    <location>
        <begin position="1"/>
        <end position="21"/>
    </location>
</feature>
<dbReference type="Pfam" id="PF18269">
    <property type="entry name" value="T3SS_ATPase_C"/>
    <property type="match status" value="1"/>
</dbReference>
<keyword evidence="10" id="KW-0139">CF(1)</keyword>
<dbReference type="AlphaFoldDB" id="A0A0A0BJ52"/>
<evidence type="ECO:0000256" key="2">
    <source>
        <dbReference type="ARBA" id="ARBA00022448"/>
    </source>
</evidence>
<evidence type="ECO:0000256" key="1">
    <source>
        <dbReference type="ARBA" id="ARBA00004496"/>
    </source>
</evidence>
<evidence type="ECO:0000256" key="9">
    <source>
        <dbReference type="ARBA" id="ARBA00023136"/>
    </source>
</evidence>
<evidence type="ECO:0000313" key="15">
    <source>
        <dbReference type="Proteomes" id="UP000029839"/>
    </source>
</evidence>